<accession>A0A8X7CNM0</accession>
<name>A0A8X7CNM0_9ARAC</name>
<dbReference type="Proteomes" id="UP000886998">
    <property type="component" value="Unassembled WGS sequence"/>
</dbReference>
<keyword evidence="2" id="KW-1185">Reference proteome</keyword>
<reference evidence="1" key="1">
    <citation type="submission" date="2020-08" db="EMBL/GenBank/DDBJ databases">
        <title>Multicomponent nature underlies the extraordinary mechanical properties of spider dragline silk.</title>
        <authorList>
            <person name="Kono N."/>
            <person name="Nakamura H."/>
            <person name="Mori M."/>
            <person name="Yoshida Y."/>
            <person name="Ohtoshi R."/>
            <person name="Malay A.D."/>
            <person name="Moran D.A.P."/>
            <person name="Tomita M."/>
            <person name="Numata K."/>
            <person name="Arakawa K."/>
        </authorList>
    </citation>
    <scope>NUCLEOTIDE SEQUENCE</scope>
</reference>
<protein>
    <submittedName>
        <fullName evidence="1">Uncharacterized protein</fullName>
    </submittedName>
</protein>
<organism evidence="1 2">
    <name type="scientific">Trichonephila inaurata madagascariensis</name>
    <dbReference type="NCBI Taxonomy" id="2747483"/>
    <lineage>
        <taxon>Eukaryota</taxon>
        <taxon>Metazoa</taxon>
        <taxon>Ecdysozoa</taxon>
        <taxon>Arthropoda</taxon>
        <taxon>Chelicerata</taxon>
        <taxon>Arachnida</taxon>
        <taxon>Araneae</taxon>
        <taxon>Araneomorphae</taxon>
        <taxon>Entelegynae</taxon>
        <taxon>Araneoidea</taxon>
        <taxon>Nephilidae</taxon>
        <taxon>Trichonephila</taxon>
        <taxon>Trichonephila inaurata</taxon>
    </lineage>
</organism>
<proteinExistence type="predicted"/>
<comment type="caution">
    <text evidence="1">The sequence shown here is derived from an EMBL/GenBank/DDBJ whole genome shotgun (WGS) entry which is preliminary data.</text>
</comment>
<evidence type="ECO:0000313" key="2">
    <source>
        <dbReference type="Proteomes" id="UP000886998"/>
    </source>
</evidence>
<dbReference type="AlphaFoldDB" id="A0A8X7CNM0"/>
<dbReference type="EMBL" id="BMAV01019338">
    <property type="protein sequence ID" value="GFY72305.1"/>
    <property type="molecule type" value="Genomic_DNA"/>
</dbReference>
<gene>
    <name evidence="1" type="ORF">TNIN_217021</name>
</gene>
<evidence type="ECO:0000313" key="1">
    <source>
        <dbReference type="EMBL" id="GFY72305.1"/>
    </source>
</evidence>
<sequence length="70" mass="7003">MWKCVPQNHQKAWKRTICVCVSAGSASRSSAGEDGVGDAGAGIVTAAAGAGCGRMQWTCDGGVKCGKSSV</sequence>